<dbReference type="EMBL" id="LCLM01000002">
    <property type="protein sequence ID" value="KKU17707.1"/>
    <property type="molecule type" value="Genomic_DNA"/>
</dbReference>
<dbReference type="PANTHER" id="PTHR21262:SF31">
    <property type="entry name" value="GTP PYROPHOSPHOKINASE"/>
    <property type="match status" value="1"/>
</dbReference>
<organism evidence="3 4">
    <name type="scientific">Candidatus Woesebacteria bacterium GW2011_GWC2_45_9</name>
    <dbReference type="NCBI Taxonomy" id="1618589"/>
    <lineage>
        <taxon>Bacteria</taxon>
        <taxon>Candidatus Woeseibacteriota</taxon>
    </lineage>
</organism>
<comment type="similarity">
    <text evidence="1">Belongs to the RelA/SpoT family.</text>
</comment>
<dbReference type="PANTHER" id="PTHR21262">
    <property type="entry name" value="GUANOSINE-3',5'-BIS DIPHOSPHATE 3'-PYROPHOSPHOHYDROLASE"/>
    <property type="match status" value="1"/>
</dbReference>
<evidence type="ECO:0000256" key="1">
    <source>
        <dbReference type="ARBA" id="ARBA00007476"/>
    </source>
</evidence>
<keyword evidence="3" id="KW-0418">Kinase</keyword>
<dbReference type="Gene3D" id="1.10.3210.10">
    <property type="entry name" value="Hypothetical protein af1432"/>
    <property type="match status" value="1"/>
</dbReference>
<name>A0A0G1NBI4_9BACT</name>
<dbReference type="Proteomes" id="UP000034922">
    <property type="component" value="Unassembled WGS sequence"/>
</dbReference>
<keyword evidence="3" id="KW-0808">Transferase</keyword>
<accession>A0A0G1NBI4</accession>
<gene>
    <name evidence="3" type="ORF">UX25_C0002G0001</name>
</gene>
<dbReference type="SMART" id="SM00471">
    <property type="entry name" value="HDc"/>
    <property type="match status" value="1"/>
</dbReference>
<dbReference type="CDD" id="cd00077">
    <property type="entry name" value="HDc"/>
    <property type="match status" value="1"/>
</dbReference>
<dbReference type="STRING" id="1618589.UX25_C0002G0001"/>
<proteinExistence type="inferred from homology"/>
<dbReference type="Pfam" id="PF13328">
    <property type="entry name" value="HD_4"/>
    <property type="match status" value="1"/>
</dbReference>
<feature type="non-terminal residue" evidence="3">
    <location>
        <position position="198"/>
    </location>
</feature>
<dbReference type="InterPro" id="IPR003607">
    <property type="entry name" value="HD/PDEase_dom"/>
</dbReference>
<reference evidence="3 4" key="1">
    <citation type="journal article" date="2015" name="Nature">
        <title>rRNA introns, odd ribosomes, and small enigmatic genomes across a large radiation of phyla.</title>
        <authorList>
            <person name="Brown C.T."/>
            <person name="Hug L.A."/>
            <person name="Thomas B.C."/>
            <person name="Sharon I."/>
            <person name="Castelle C.J."/>
            <person name="Singh A."/>
            <person name="Wilkins M.J."/>
            <person name="Williams K.H."/>
            <person name="Banfield J.F."/>
        </authorList>
    </citation>
    <scope>NUCLEOTIDE SEQUENCE [LARGE SCALE GENOMIC DNA]</scope>
</reference>
<comment type="caution">
    <text evidence="3">The sequence shown here is derived from an EMBL/GenBank/DDBJ whole genome shotgun (WGS) entry which is preliminary data.</text>
</comment>
<dbReference type="FunFam" id="1.10.3210.10:FF:000001">
    <property type="entry name" value="GTP pyrophosphokinase RelA"/>
    <property type="match status" value="1"/>
</dbReference>
<dbReference type="SUPFAM" id="SSF109604">
    <property type="entry name" value="HD-domain/PDEase-like"/>
    <property type="match status" value="1"/>
</dbReference>
<evidence type="ECO:0000313" key="4">
    <source>
        <dbReference type="Proteomes" id="UP000034922"/>
    </source>
</evidence>
<sequence length="198" mass="22426">MPPEVQRNVGESIQTIEQSSFGSERIREALVFGEQAHRGQKRRTGEPYFEHCKTVANIILGWGIADEDLITAALLHDTLEDTQVTLEELRARFGKGVAALVDGVSNFRSETGRAIDRETLRKVFDRSYIDPRVAVLKMADRLHNMQTLGGMPEAKRTPKAKETLEVYAKLAESLGMWKLKVQLEDLAFSFFDPEEFTR</sequence>
<protein>
    <submittedName>
        <fullName evidence="3">GTP pyrophosphokinase</fullName>
    </submittedName>
</protein>
<feature type="domain" description="HD/PDEase" evidence="2">
    <location>
        <begin position="44"/>
        <end position="154"/>
    </location>
</feature>
<dbReference type="GO" id="GO:0016301">
    <property type="term" value="F:kinase activity"/>
    <property type="evidence" value="ECO:0007669"/>
    <property type="project" value="UniProtKB-KW"/>
</dbReference>
<evidence type="ECO:0000313" key="3">
    <source>
        <dbReference type="EMBL" id="KKU17707.1"/>
    </source>
</evidence>
<dbReference type="AlphaFoldDB" id="A0A0G1NBI4"/>
<evidence type="ECO:0000259" key="2">
    <source>
        <dbReference type="SMART" id="SM00471"/>
    </source>
</evidence>